<dbReference type="GO" id="GO:0009636">
    <property type="term" value="P:response to toxic substance"/>
    <property type="evidence" value="ECO:0007669"/>
    <property type="project" value="UniProtKB-KW"/>
</dbReference>
<dbReference type="PANTHER" id="PTHR42747:SF3">
    <property type="entry name" value="NITRONATE MONOOXYGENASE-RELATED"/>
    <property type="match status" value="1"/>
</dbReference>
<dbReference type="CDD" id="cd04730">
    <property type="entry name" value="NPD_like"/>
    <property type="match status" value="1"/>
</dbReference>
<keyword evidence="3" id="KW-0216">Detoxification</keyword>
<reference evidence="12 13" key="1">
    <citation type="submission" date="2014-03" db="EMBL/GenBank/DDBJ databases">
        <title>Genome sequence of Bordetella holmseii.</title>
        <authorList>
            <person name="Harvill E."/>
            <person name="Goodfield L.L."/>
            <person name="Ivanov Y."/>
            <person name="Meyer J.A."/>
            <person name="Newth C."/>
            <person name="Cassiday P."/>
            <person name="Tondella M.L."/>
            <person name="Liao P."/>
            <person name="Zimmerman J."/>
            <person name="Meert K."/>
            <person name="Wessel D."/>
            <person name="Berger J."/>
            <person name="Dean J.M."/>
            <person name="Holubkov R."/>
            <person name="Burr J."/>
            <person name="Liu T."/>
            <person name="Brinkac L.M."/>
            <person name="Sanka R."/>
            <person name="Kim M."/>
            <person name="Losada L."/>
        </authorList>
    </citation>
    <scope>NUCLEOTIDE SEQUENCE [LARGE SCALE GENOMIC DNA]</scope>
    <source>
        <strain evidence="12 13">CDC-H585-BH</strain>
    </source>
</reference>
<keyword evidence="5" id="KW-0288">FMN</keyword>
<evidence type="ECO:0000313" key="12">
    <source>
        <dbReference type="EMBL" id="KAK86986.1"/>
    </source>
</evidence>
<evidence type="ECO:0000313" key="13">
    <source>
        <dbReference type="Proteomes" id="UP000026682"/>
    </source>
</evidence>
<gene>
    <name evidence="12" type="ORF">L497_2522</name>
</gene>
<comment type="similarity">
    <text evidence="2">Belongs to the nitronate monooxygenase family. NMO class I subfamily.</text>
</comment>
<evidence type="ECO:0000256" key="5">
    <source>
        <dbReference type="ARBA" id="ARBA00022643"/>
    </source>
</evidence>
<dbReference type="Proteomes" id="UP000026682">
    <property type="component" value="Unassembled WGS sequence"/>
</dbReference>
<proteinExistence type="inferred from homology"/>
<comment type="cofactor">
    <cofactor evidence="1">
        <name>FMN</name>
        <dbReference type="ChEBI" id="CHEBI:58210"/>
    </cofactor>
</comment>
<dbReference type="Pfam" id="PF03060">
    <property type="entry name" value="NMO"/>
    <property type="match status" value="1"/>
</dbReference>
<dbReference type="AlphaFoldDB" id="A0A158LYQ0"/>
<dbReference type="Gene3D" id="3.20.20.70">
    <property type="entry name" value="Aldolase class I"/>
    <property type="match status" value="1"/>
</dbReference>
<dbReference type="EMBL" id="JFZZ01000143">
    <property type="protein sequence ID" value="KAK86986.1"/>
    <property type="molecule type" value="Genomic_DNA"/>
</dbReference>
<evidence type="ECO:0000256" key="3">
    <source>
        <dbReference type="ARBA" id="ARBA00022575"/>
    </source>
</evidence>
<protein>
    <recommendedName>
        <fullName evidence="8">Propionate 3-nitronate monooxygenase</fullName>
    </recommendedName>
</protein>
<dbReference type="InterPro" id="IPR004136">
    <property type="entry name" value="NMO"/>
</dbReference>
<dbReference type="InterPro" id="IPR013785">
    <property type="entry name" value="Aldolase_TIM"/>
</dbReference>
<keyword evidence="6" id="KW-0560">Oxidoreductase</keyword>
<evidence type="ECO:0000256" key="7">
    <source>
        <dbReference type="ARBA" id="ARBA00023033"/>
    </source>
</evidence>
<evidence type="ECO:0000256" key="9">
    <source>
        <dbReference type="ARBA" id="ARBA00049401"/>
    </source>
</evidence>
<dbReference type="PATRIC" id="fig|1331206.3.peg.3479"/>
<dbReference type="PANTHER" id="PTHR42747">
    <property type="entry name" value="NITRONATE MONOOXYGENASE-RELATED"/>
    <property type="match status" value="1"/>
</dbReference>
<comment type="catalytic activity">
    <reaction evidence="9">
        <text>3 propionate 3-nitronate + 3 O2 + H2O = 3 3-oxopropanoate + 2 nitrate + nitrite + H2O2 + 3 H(+)</text>
        <dbReference type="Rhea" id="RHEA:57332"/>
        <dbReference type="ChEBI" id="CHEBI:15377"/>
        <dbReference type="ChEBI" id="CHEBI:15378"/>
        <dbReference type="ChEBI" id="CHEBI:15379"/>
        <dbReference type="ChEBI" id="CHEBI:16240"/>
        <dbReference type="ChEBI" id="CHEBI:16301"/>
        <dbReference type="ChEBI" id="CHEBI:17632"/>
        <dbReference type="ChEBI" id="CHEBI:33190"/>
        <dbReference type="ChEBI" id="CHEBI:136067"/>
    </reaction>
</comment>
<accession>A0A158LYQ0</accession>
<dbReference type="SUPFAM" id="SSF51412">
    <property type="entry name" value="Inosine monophosphate dehydrogenase (IMPDH)"/>
    <property type="match status" value="1"/>
</dbReference>
<feature type="compositionally biased region" description="Pro residues" evidence="10">
    <location>
        <begin position="240"/>
        <end position="250"/>
    </location>
</feature>
<feature type="chain" id="PRO_5007628365" description="Propionate 3-nitronate monooxygenase" evidence="11">
    <location>
        <begin position="29"/>
        <end position="262"/>
    </location>
</feature>
<evidence type="ECO:0000256" key="4">
    <source>
        <dbReference type="ARBA" id="ARBA00022630"/>
    </source>
</evidence>
<evidence type="ECO:0000256" key="6">
    <source>
        <dbReference type="ARBA" id="ARBA00023002"/>
    </source>
</evidence>
<evidence type="ECO:0000256" key="1">
    <source>
        <dbReference type="ARBA" id="ARBA00001917"/>
    </source>
</evidence>
<evidence type="ECO:0000256" key="11">
    <source>
        <dbReference type="SAM" id="SignalP"/>
    </source>
</evidence>
<sequence>MNDFTARLGLSLPIVQAPMAGVSTPAMAAAVSNAGALGALGLGAGNAQAARQAIDATRALTQRPFAVNVFCHRPGVADPVSQAAWLRALAPHFAAFGAEPPDELREIYTSFQTDDEMLQMLLDTRPAVVSLHFGLPDRKKLQALQAAGIYLMATATQPDEARRVAEAGVDAIVAQGIEAGGHRGTFDDTARDERLGTLALTRLLSSRLQRPVIAAGGIMDGAGIAAAWPWARRPRNWAPPSSPARNPPRTRPIARPCWATIT</sequence>
<keyword evidence="7 12" id="KW-0503">Monooxygenase</keyword>
<feature type="region of interest" description="Disordered" evidence="10">
    <location>
        <begin position="238"/>
        <end position="262"/>
    </location>
</feature>
<name>A0A158LYQ0_9BORD</name>
<evidence type="ECO:0000256" key="10">
    <source>
        <dbReference type="SAM" id="MobiDB-lite"/>
    </source>
</evidence>
<evidence type="ECO:0000256" key="2">
    <source>
        <dbReference type="ARBA" id="ARBA00009881"/>
    </source>
</evidence>
<keyword evidence="11" id="KW-0732">Signal</keyword>
<comment type="caution">
    <text evidence="12">The sequence shown here is derived from an EMBL/GenBank/DDBJ whole genome shotgun (WGS) entry which is preliminary data.</text>
</comment>
<evidence type="ECO:0000256" key="8">
    <source>
        <dbReference type="ARBA" id="ARBA00031155"/>
    </source>
</evidence>
<feature type="signal peptide" evidence="11">
    <location>
        <begin position="1"/>
        <end position="28"/>
    </location>
</feature>
<dbReference type="STRING" id="35814.BBB42_15565"/>
<dbReference type="GO" id="GO:0018580">
    <property type="term" value="F:nitronate monooxygenase activity"/>
    <property type="evidence" value="ECO:0007669"/>
    <property type="project" value="InterPro"/>
</dbReference>
<keyword evidence="4" id="KW-0285">Flavoprotein</keyword>
<organism evidence="12 13">
    <name type="scientific">Bordetella holmesii CDC-H585-BH</name>
    <dbReference type="NCBI Taxonomy" id="1331206"/>
    <lineage>
        <taxon>Bacteria</taxon>
        <taxon>Pseudomonadati</taxon>
        <taxon>Pseudomonadota</taxon>
        <taxon>Betaproteobacteria</taxon>
        <taxon>Burkholderiales</taxon>
        <taxon>Alcaligenaceae</taxon>
        <taxon>Bordetella</taxon>
    </lineage>
</organism>